<keyword evidence="3" id="KW-1185">Reference proteome</keyword>
<feature type="region of interest" description="Disordered" evidence="1">
    <location>
        <begin position="65"/>
        <end position="90"/>
    </location>
</feature>
<feature type="compositionally biased region" description="Basic and acidic residues" evidence="1">
    <location>
        <begin position="14"/>
        <end position="24"/>
    </location>
</feature>
<proteinExistence type="predicted"/>
<evidence type="ECO:0000313" key="3">
    <source>
        <dbReference type="Proteomes" id="UP001152523"/>
    </source>
</evidence>
<sequence>MGENGPTISRLRKMGRDPTVHIEGQDVPGIGRSVGAGLPPAERRQEMDGQDLRGERVLFARLLGRDRREAGQHHGEQGRSQDTGPHWTGTKNIFENFFTRIFYTKNKDIFKIWAGPGPGLAHPQLRP</sequence>
<gene>
    <name evidence="2" type="ORF">CEPIT_LOCUS36869</name>
</gene>
<dbReference type="EMBL" id="CAMAPF010001010">
    <property type="protein sequence ID" value="CAH9138521.1"/>
    <property type="molecule type" value="Genomic_DNA"/>
</dbReference>
<dbReference type="AlphaFoldDB" id="A0AAV0FT06"/>
<feature type="compositionally biased region" description="Polar residues" evidence="1">
    <location>
        <begin position="80"/>
        <end position="90"/>
    </location>
</feature>
<feature type="region of interest" description="Disordered" evidence="1">
    <location>
        <begin position="1"/>
        <end position="51"/>
    </location>
</feature>
<evidence type="ECO:0000313" key="2">
    <source>
        <dbReference type="EMBL" id="CAH9138521.1"/>
    </source>
</evidence>
<protein>
    <submittedName>
        <fullName evidence="2">Uncharacterized protein</fullName>
    </submittedName>
</protein>
<evidence type="ECO:0000256" key="1">
    <source>
        <dbReference type="SAM" id="MobiDB-lite"/>
    </source>
</evidence>
<accession>A0AAV0FT06</accession>
<comment type="caution">
    <text evidence="2">The sequence shown here is derived from an EMBL/GenBank/DDBJ whole genome shotgun (WGS) entry which is preliminary data.</text>
</comment>
<feature type="compositionally biased region" description="Basic and acidic residues" evidence="1">
    <location>
        <begin position="65"/>
        <end position="79"/>
    </location>
</feature>
<dbReference type="Proteomes" id="UP001152523">
    <property type="component" value="Unassembled WGS sequence"/>
</dbReference>
<organism evidence="2 3">
    <name type="scientific">Cuscuta epithymum</name>
    <dbReference type="NCBI Taxonomy" id="186058"/>
    <lineage>
        <taxon>Eukaryota</taxon>
        <taxon>Viridiplantae</taxon>
        <taxon>Streptophyta</taxon>
        <taxon>Embryophyta</taxon>
        <taxon>Tracheophyta</taxon>
        <taxon>Spermatophyta</taxon>
        <taxon>Magnoliopsida</taxon>
        <taxon>eudicotyledons</taxon>
        <taxon>Gunneridae</taxon>
        <taxon>Pentapetalae</taxon>
        <taxon>asterids</taxon>
        <taxon>lamiids</taxon>
        <taxon>Solanales</taxon>
        <taxon>Convolvulaceae</taxon>
        <taxon>Cuscuteae</taxon>
        <taxon>Cuscuta</taxon>
        <taxon>Cuscuta subgen. Cuscuta</taxon>
    </lineage>
</organism>
<name>A0AAV0FT06_9ASTE</name>
<feature type="compositionally biased region" description="Basic and acidic residues" evidence="1">
    <location>
        <begin position="41"/>
        <end position="51"/>
    </location>
</feature>
<reference evidence="2" key="1">
    <citation type="submission" date="2022-07" db="EMBL/GenBank/DDBJ databases">
        <authorList>
            <person name="Macas J."/>
            <person name="Novak P."/>
            <person name="Neumann P."/>
        </authorList>
    </citation>
    <scope>NUCLEOTIDE SEQUENCE</scope>
</reference>